<feature type="domain" description="Helicase/UvrB N-terminal" evidence="1">
    <location>
        <begin position="107"/>
        <end position="173"/>
    </location>
</feature>
<dbReference type="Pfam" id="PF04851">
    <property type="entry name" value="ResIII"/>
    <property type="match status" value="1"/>
</dbReference>
<dbReference type="InterPro" id="IPR027417">
    <property type="entry name" value="P-loop_NTPase"/>
</dbReference>
<keyword evidence="3" id="KW-1185">Reference proteome</keyword>
<dbReference type="GO" id="GO:0004386">
    <property type="term" value="F:helicase activity"/>
    <property type="evidence" value="ECO:0007669"/>
    <property type="project" value="UniProtKB-KW"/>
</dbReference>
<keyword evidence="2" id="KW-0378">Hydrolase</keyword>
<gene>
    <name evidence="2" type="ORF">NL394_23385</name>
</gene>
<sequence>MSSSMQDHFPLAQALETIVGEQIPDIVKGQPTSLMDEVTPVTAELIKYWFQEDYVQLRPANFHAGQRAAILHIIYAHEVLKAPNLEYLYRQIATDALLSGDTLGEVTRKQNGHPKYAAKMATGTGKTWVLNALLIWQYLNSREYPDDQRFTSNFLLVAPGLIVYDRLLDSFLGKERDGERDFEASDIFLNQEIFIPDNYRDQVFGFVKASVVTKADIGKKVTGSGLIAVTNWHLLAGVEDPDFVPETDAPGTDIDAKAAIESFFPISPGLNAGNSLDVLDRKHLRGGPLEWLKDLPSLMVFNDEAHHIHSIKKGQQVDEVEWQKSLTEIASTKGHRFIQVDFSATPYNEVGAGAKKGLKYFPHIVVDFDLKEAMRSGLVKSLALDKRKEIAAMPLDFSAERDARGKVIGLSPGQRTMLRAGLTKLSMLESSFENVDPDKHPKLMIVCEDTSVTGFVEEFLHSEGLAKEDVLTVDSNRKGEMSQAEWTVTRERLFDVDRHRTPKVIVSVLMLREGFDVNNIAVIVPLRSSQAPILLEQLIGRGLRLMWRGDDQIDEMKRETRRRIANKLEPDNYFDVLFIVEHPAFSRFYDELMAEGLAGEVGDETETRTTATGDLEVVELREGFDKFDFHVPMMVRDREEELKTPILDPYRLPRSRVPFSDAKMFVGKGDRFVSVDAQTKTQFGDYRVDGGVMSATGYNDFLARLTIRITEALGGTRAEMTSSAKKYNALAAFPMLQTFRPQLLGWIDTYIRNRFFGQVIDPLADENWRVLLTDMITNELAGNIASALVRSLTQEVVTIAEVNYRSLSEVPAISVRASSCVEVAKCIYPKLPVPTHGGGLERKFLEWANNDTYIEALCKVSEYKHTFLQRPYLKADGMPARYSPDFLVRTEEMIYVVETKADSALSDINVQRKQAAAIAWCEQINELEPSQRSHRRWAYVLVGEQAVAGSIAGNERASELLDRTRLRTKEEEEAQQQIW</sequence>
<dbReference type="Proteomes" id="UP001163293">
    <property type="component" value="Plasmid unnamed4"/>
</dbReference>
<keyword evidence="2" id="KW-0067">ATP-binding</keyword>
<keyword evidence="2" id="KW-0614">Plasmid</keyword>
<proteinExistence type="predicted"/>
<accession>A0AAX3EQ16</accession>
<protein>
    <submittedName>
        <fullName evidence="2">DEAD/DEAH box helicase family protein</fullName>
    </submittedName>
</protein>
<dbReference type="PANTHER" id="PTHR47396:SF1">
    <property type="entry name" value="ATP-DEPENDENT HELICASE IRC3-RELATED"/>
    <property type="match status" value="1"/>
</dbReference>
<evidence type="ECO:0000313" key="3">
    <source>
        <dbReference type="Proteomes" id="UP001163293"/>
    </source>
</evidence>
<dbReference type="GO" id="GO:0005524">
    <property type="term" value="F:ATP binding"/>
    <property type="evidence" value="ECO:0007669"/>
    <property type="project" value="InterPro"/>
</dbReference>
<dbReference type="REBASE" id="673150">
    <property type="entry name" value="PurSD1ORF23390P"/>
</dbReference>
<dbReference type="EMBL" id="CP101189">
    <property type="protein sequence ID" value="UYW00145.1"/>
    <property type="molecule type" value="Genomic_DNA"/>
</dbReference>
<dbReference type="InterPro" id="IPR006935">
    <property type="entry name" value="Helicase/UvrB_N"/>
</dbReference>
<keyword evidence="2" id="KW-0347">Helicase</keyword>
<evidence type="ECO:0000313" key="2">
    <source>
        <dbReference type="EMBL" id="UYW00145.1"/>
    </source>
</evidence>
<dbReference type="Gene3D" id="3.40.50.300">
    <property type="entry name" value="P-loop containing nucleotide triphosphate hydrolases"/>
    <property type="match status" value="1"/>
</dbReference>
<keyword evidence="2" id="KW-0547">Nucleotide-binding</keyword>
<organism evidence="2 3">
    <name type="scientific">Paenarthrobacter ureafaciens</name>
    <dbReference type="NCBI Taxonomy" id="37931"/>
    <lineage>
        <taxon>Bacteria</taxon>
        <taxon>Bacillati</taxon>
        <taxon>Actinomycetota</taxon>
        <taxon>Actinomycetes</taxon>
        <taxon>Micrococcales</taxon>
        <taxon>Micrococcaceae</taxon>
        <taxon>Paenarthrobacter</taxon>
    </lineage>
</organism>
<geneLocation type="plasmid" evidence="2 3">
    <name>unnamed4</name>
</geneLocation>
<evidence type="ECO:0000259" key="1">
    <source>
        <dbReference type="Pfam" id="PF04851"/>
    </source>
</evidence>
<dbReference type="AlphaFoldDB" id="A0AAX3EQ16"/>
<dbReference type="InterPro" id="IPR050742">
    <property type="entry name" value="Helicase_Restrict-Modif_Enz"/>
</dbReference>
<dbReference type="GO" id="GO:0005829">
    <property type="term" value="C:cytosol"/>
    <property type="evidence" value="ECO:0007669"/>
    <property type="project" value="TreeGrafter"/>
</dbReference>
<dbReference type="PANTHER" id="PTHR47396">
    <property type="entry name" value="TYPE I RESTRICTION ENZYME ECOKI R PROTEIN"/>
    <property type="match status" value="1"/>
</dbReference>
<reference evidence="2" key="1">
    <citation type="submission" date="2022-07" db="EMBL/GenBank/DDBJ databases">
        <authorList>
            <person name="Wu T."/>
        </authorList>
    </citation>
    <scope>NUCLEOTIDE SEQUENCE</scope>
    <source>
        <strain evidence="2">SD-1</strain>
        <plasmid evidence="2">unnamed4</plasmid>
    </source>
</reference>
<name>A0AAX3EQ16_PAEUR</name>
<dbReference type="SUPFAM" id="SSF52540">
    <property type="entry name" value="P-loop containing nucleoside triphosphate hydrolases"/>
    <property type="match status" value="1"/>
</dbReference>
<dbReference type="GO" id="GO:0016787">
    <property type="term" value="F:hydrolase activity"/>
    <property type="evidence" value="ECO:0007669"/>
    <property type="project" value="InterPro"/>
</dbReference>
<dbReference type="RefSeq" id="WP_264398912.1">
    <property type="nucleotide sequence ID" value="NZ_CP101183.1"/>
</dbReference>
<dbReference type="GO" id="GO:0003677">
    <property type="term" value="F:DNA binding"/>
    <property type="evidence" value="ECO:0007669"/>
    <property type="project" value="InterPro"/>
</dbReference>